<evidence type="ECO:0000313" key="1">
    <source>
        <dbReference type="EMBL" id="SMX27284.1"/>
    </source>
</evidence>
<evidence type="ECO:0000313" key="2">
    <source>
        <dbReference type="Proteomes" id="UP000225972"/>
    </source>
</evidence>
<reference evidence="2" key="1">
    <citation type="submission" date="2017-05" db="EMBL/GenBank/DDBJ databases">
        <authorList>
            <person name="Rodrigo-Torres L."/>
            <person name="Arahal R. D."/>
            <person name="Lucena T."/>
        </authorList>
    </citation>
    <scope>NUCLEOTIDE SEQUENCE [LARGE SCALE GENOMIC DNA]</scope>
    <source>
        <strain evidence="2">CECT 8649</strain>
    </source>
</reference>
<gene>
    <name evidence="1" type="ORF">TRP8649_01387</name>
</gene>
<accession>A0A238JAQ0</accession>
<dbReference type="EMBL" id="FXXP01000001">
    <property type="protein sequence ID" value="SMX27284.1"/>
    <property type="molecule type" value="Genomic_DNA"/>
</dbReference>
<name>A0A238JAQ0_9RHOB</name>
<organism evidence="1 2">
    <name type="scientific">Pelagimonas phthalicica</name>
    <dbReference type="NCBI Taxonomy" id="1037362"/>
    <lineage>
        <taxon>Bacteria</taxon>
        <taxon>Pseudomonadati</taxon>
        <taxon>Pseudomonadota</taxon>
        <taxon>Alphaproteobacteria</taxon>
        <taxon>Rhodobacterales</taxon>
        <taxon>Roseobacteraceae</taxon>
        <taxon>Pelagimonas</taxon>
    </lineage>
</organism>
<sequence length="178" mass="19195">MLNFFPTSITAGLNLKCEVISHEFLAPEWELHAILRGPSAIDLVSIAIGTAHQFAVSASDTQGWNAGDYAASIRAVSGGDVHEVEAGQVKITPDLVGLEPGHDARGHAQKVLDAIEAVIEGRASKDQQSYTINGRALVRTAIADLLLLRDRYKKEFARQKAGGPGKLLRRKVKVGFSR</sequence>
<dbReference type="Proteomes" id="UP000225972">
    <property type="component" value="Unassembled WGS sequence"/>
</dbReference>
<protein>
    <submittedName>
        <fullName evidence="1">Uncharacterized protein</fullName>
    </submittedName>
</protein>
<keyword evidence="2" id="KW-1185">Reference proteome</keyword>
<dbReference type="AlphaFoldDB" id="A0A238JAQ0"/>
<dbReference type="RefSeq" id="WP_235871823.1">
    <property type="nucleotide sequence ID" value="NZ_FXXP01000001.1"/>
</dbReference>
<proteinExistence type="predicted"/>